<evidence type="ECO:0000313" key="3">
    <source>
        <dbReference type="Ensembl" id="ENSOABP00000069684.1"/>
    </source>
</evidence>
<evidence type="ECO:0000259" key="2">
    <source>
        <dbReference type="Pfam" id="PF09747"/>
    </source>
</evidence>
<sequence>PRAQHYSKVIQRRAAGRTDRTRVRNQRYAALRALQKDGQYFSEEQMRMREPLLYEQYIGQCYNPGQGTGGLANLLLNSYQERLIQNRLQEEQEKEDGALEEEEEDDDYDQQKEWEPTPEEKALLREEFISQMHQRFLDGKDKDFNYREVDENPDYDNLDIVNRDAEDKYFDDDDDEEEEEEEENMTE</sequence>
<protein>
    <recommendedName>
        <fullName evidence="2">CCD97-like C-terminal domain-containing protein</fullName>
    </recommendedName>
</protein>
<feature type="compositionally biased region" description="Acidic residues" evidence="1">
    <location>
        <begin position="169"/>
        <end position="187"/>
    </location>
</feature>
<dbReference type="Proteomes" id="UP000472276">
    <property type="component" value="Unassembled WGS sequence"/>
</dbReference>
<gene>
    <name evidence="3" type="primary">LOC120440026</name>
</gene>
<dbReference type="InterPro" id="IPR018613">
    <property type="entry name" value="Ccdc97-like"/>
</dbReference>
<feature type="compositionally biased region" description="Basic and acidic residues" evidence="1">
    <location>
        <begin position="109"/>
        <end position="120"/>
    </location>
</feature>
<reference evidence="3" key="3">
    <citation type="submission" date="2025-09" db="UniProtKB">
        <authorList>
            <consortium name="Ensembl"/>
        </authorList>
    </citation>
    <scope>IDENTIFICATION</scope>
</reference>
<dbReference type="Pfam" id="PF09747">
    <property type="entry name" value="CCD97-like_C"/>
    <property type="match status" value="1"/>
</dbReference>
<dbReference type="Ensembl" id="ENSOABT00000078775.1">
    <property type="protein sequence ID" value="ENSOABP00000069684.1"/>
    <property type="gene ID" value="ENSOABG00000001649.2"/>
</dbReference>
<dbReference type="InterPro" id="IPR040233">
    <property type="entry name" value="CCD97-like_C"/>
</dbReference>
<feature type="compositionally biased region" description="Acidic residues" evidence="1">
    <location>
        <begin position="98"/>
        <end position="108"/>
    </location>
</feature>
<feature type="region of interest" description="Disordered" evidence="1">
    <location>
        <begin position="89"/>
        <end position="120"/>
    </location>
</feature>
<proteinExistence type="predicted"/>
<evidence type="ECO:0000313" key="4">
    <source>
        <dbReference type="Proteomes" id="UP000472276"/>
    </source>
</evidence>
<accession>A0AAZ1XPW9</accession>
<feature type="region of interest" description="Disordered" evidence="1">
    <location>
        <begin position="140"/>
        <end position="187"/>
    </location>
</feature>
<dbReference type="AlphaFoldDB" id="A0AAZ1XPW9"/>
<feature type="domain" description="CCD97-like C-terminal" evidence="2">
    <location>
        <begin position="110"/>
        <end position="173"/>
    </location>
</feature>
<reference evidence="4" key="1">
    <citation type="submission" date="2020-03" db="EMBL/GenBank/DDBJ databases">
        <title>Evolution of repeat sequences and sex chromosomes of tilapia species revealed by chromosome-level genomes.</title>
        <authorList>
            <person name="Xu L."/>
            <person name="Tao W."/>
            <person name="Wang D."/>
            <person name="Zhou Q."/>
        </authorList>
    </citation>
    <scope>NUCLEOTIDE SEQUENCE [LARGE SCALE GENOMIC DNA]</scope>
    <source>
        <strain evidence="4">Israel</strain>
    </source>
</reference>
<reference evidence="3" key="2">
    <citation type="submission" date="2025-08" db="UniProtKB">
        <authorList>
            <consortium name="Ensembl"/>
        </authorList>
    </citation>
    <scope>IDENTIFICATION</scope>
</reference>
<dbReference type="PANTHER" id="PTHR31840:SF1">
    <property type="entry name" value="COILED-COIL DOMAIN-CONTAINING PROTEIN 97"/>
    <property type="match status" value="1"/>
</dbReference>
<evidence type="ECO:0000256" key="1">
    <source>
        <dbReference type="SAM" id="MobiDB-lite"/>
    </source>
</evidence>
<keyword evidence="4" id="KW-1185">Reference proteome</keyword>
<dbReference type="PANTHER" id="PTHR31840">
    <property type="entry name" value="COILED-COIL DOMAIN-CONTAINING PROTEIN 97"/>
    <property type="match status" value="1"/>
</dbReference>
<name>A0AAZ1XPW9_OREAU</name>
<organism evidence="3 4">
    <name type="scientific">Oreochromis aureus</name>
    <name type="common">Israeli tilapia</name>
    <name type="synonym">Chromis aureus</name>
    <dbReference type="NCBI Taxonomy" id="47969"/>
    <lineage>
        <taxon>Eukaryota</taxon>
        <taxon>Metazoa</taxon>
        <taxon>Chordata</taxon>
        <taxon>Craniata</taxon>
        <taxon>Vertebrata</taxon>
        <taxon>Euteleostomi</taxon>
        <taxon>Actinopterygii</taxon>
        <taxon>Neopterygii</taxon>
        <taxon>Teleostei</taxon>
        <taxon>Neoteleostei</taxon>
        <taxon>Acanthomorphata</taxon>
        <taxon>Ovalentaria</taxon>
        <taxon>Cichlomorphae</taxon>
        <taxon>Cichliformes</taxon>
        <taxon>Cichlidae</taxon>
        <taxon>African cichlids</taxon>
        <taxon>Pseudocrenilabrinae</taxon>
        <taxon>Oreochromini</taxon>
        <taxon>Oreochromis</taxon>
    </lineage>
</organism>
<feature type="compositionally biased region" description="Basic and acidic residues" evidence="1">
    <location>
        <begin position="140"/>
        <end position="150"/>
    </location>
</feature>